<evidence type="ECO:0000313" key="2">
    <source>
        <dbReference type="EnsemblMetazoa" id="Aqu2.1.01510_001"/>
    </source>
</evidence>
<feature type="region of interest" description="Disordered" evidence="1">
    <location>
        <begin position="44"/>
        <end position="147"/>
    </location>
</feature>
<feature type="compositionally biased region" description="Polar residues" evidence="1">
    <location>
        <begin position="77"/>
        <end position="98"/>
    </location>
</feature>
<name>A0A1X7SHG2_AMPQE</name>
<dbReference type="AlphaFoldDB" id="A0A1X7SHG2"/>
<dbReference type="InParanoid" id="A0A1X7SHG2"/>
<proteinExistence type="predicted"/>
<accession>A0A1X7SHG2</accession>
<feature type="compositionally biased region" description="Basic and acidic residues" evidence="1">
    <location>
        <begin position="62"/>
        <end position="73"/>
    </location>
</feature>
<organism evidence="2">
    <name type="scientific">Amphimedon queenslandica</name>
    <name type="common">Sponge</name>
    <dbReference type="NCBI Taxonomy" id="400682"/>
    <lineage>
        <taxon>Eukaryota</taxon>
        <taxon>Metazoa</taxon>
        <taxon>Porifera</taxon>
        <taxon>Demospongiae</taxon>
        <taxon>Heteroscleromorpha</taxon>
        <taxon>Haplosclerida</taxon>
        <taxon>Niphatidae</taxon>
        <taxon>Amphimedon</taxon>
    </lineage>
</organism>
<evidence type="ECO:0000256" key="1">
    <source>
        <dbReference type="SAM" id="MobiDB-lite"/>
    </source>
</evidence>
<reference evidence="2" key="1">
    <citation type="submission" date="2017-05" db="UniProtKB">
        <authorList>
            <consortium name="EnsemblMetazoa"/>
        </authorList>
    </citation>
    <scope>IDENTIFICATION</scope>
</reference>
<feature type="compositionally biased region" description="Gly residues" evidence="1">
    <location>
        <begin position="123"/>
        <end position="133"/>
    </location>
</feature>
<feature type="compositionally biased region" description="Pro residues" evidence="1">
    <location>
        <begin position="100"/>
        <end position="110"/>
    </location>
</feature>
<sequence>LELDERENNINNKEQSLLSREQHYYNLKEELDRDRERLESWRLSLESEDERVQQNMKSASKLFDEAKQMKEDALSAAVTSTPIKDPAPTSSSNPSDKVTPTPPTDPPPKTQPHLVKAHTIGHSSGGGASGGGTESHKDAKGRRATYSFTDQVDQVSIYYY</sequence>
<protein>
    <submittedName>
        <fullName evidence="2">Uncharacterized protein</fullName>
    </submittedName>
</protein>
<dbReference type="EnsemblMetazoa" id="Aqu2.1.01510_001">
    <property type="protein sequence ID" value="Aqu2.1.01510_001"/>
    <property type="gene ID" value="Aqu2.1.01510"/>
</dbReference>